<dbReference type="AlphaFoldDB" id="A0A9P5S383"/>
<feature type="region of interest" description="Disordered" evidence="5">
    <location>
        <begin position="1"/>
        <end position="39"/>
    </location>
</feature>
<keyword evidence="9" id="KW-1185">Reference proteome</keyword>
<dbReference type="Proteomes" id="UP000748756">
    <property type="component" value="Unassembled WGS sequence"/>
</dbReference>
<evidence type="ECO:0000313" key="8">
    <source>
        <dbReference type="EMBL" id="KAF9152184.1"/>
    </source>
</evidence>
<dbReference type="GO" id="GO:0043409">
    <property type="term" value="P:negative regulation of MAPK cascade"/>
    <property type="evidence" value="ECO:0007669"/>
    <property type="project" value="TreeGrafter"/>
</dbReference>
<feature type="compositionally biased region" description="Polar residues" evidence="5">
    <location>
        <begin position="687"/>
        <end position="703"/>
    </location>
</feature>
<evidence type="ECO:0000313" key="9">
    <source>
        <dbReference type="Proteomes" id="UP000748756"/>
    </source>
</evidence>
<dbReference type="SMART" id="SM00195">
    <property type="entry name" value="DSPc"/>
    <property type="match status" value="1"/>
</dbReference>
<feature type="region of interest" description="Disordered" evidence="5">
    <location>
        <begin position="601"/>
        <end position="625"/>
    </location>
</feature>
<dbReference type="InterPro" id="IPR029021">
    <property type="entry name" value="Prot-tyrosine_phosphatase-like"/>
</dbReference>
<evidence type="ECO:0000259" key="6">
    <source>
        <dbReference type="PROSITE" id="PS50054"/>
    </source>
</evidence>
<feature type="compositionally biased region" description="Polar residues" evidence="5">
    <location>
        <begin position="508"/>
        <end position="520"/>
    </location>
</feature>
<name>A0A9P5S383_9FUNG</name>
<keyword evidence="3" id="KW-0378">Hydrolase</keyword>
<feature type="compositionally biased region" description="Low complexity" evidence="5">
    <location>
        <begin position="766"/>
        <end position="793"/>
    </location>
</feature>
<feature type="region of interest" description="Disordered" evidence="5">
    <location>
        <begin position="742"/>
        <end position="793"/>
    </location>
</feature>
<feature type="region of interest" description="Disordered" evidence="5">
    <location>
        <begin position="474"/>
        <end position="566"/>
    </location>
</feature>
<feature type="domain" description="Tyrosine-protein phosphatase" evidence="6">
    <location>
        <begin position="229"/>
        <end position="391"/>
    </location>
</feature>
<proteinExistence type="inferred from homology"/>
<evidence type="ECO:0000256" key="2">
    <source>
        <dbReference type="ARBA" id="ARBA00013064"/>
    </source>
</evidence>
<feature type="compositionally biased region" description="Low complexity" evidence="5">
    <location>
        <begin position="152"/>
        <end position="178"/>
    </location>
</feature>
<dbReference type="PROSITE" id="PS50054">
    <property type="entry name" value="TYR_PHOSPHATASE_DUAL"/>
    <property type="match status" value="1"/>
</dbReference>
<protein>
    <recommendedName>
        <fullName evidence="2">protein-tyrosine-phosphatase</fullName>
        <ecNumber evidence="2">3.1.3.48</ecNumber>
    </recommendedName>
</protein>
<evidence type="ECO:0000259" key="7">
    <source>
        <dbReference type="PROSITE" id="PS50056"/>
    </source>
</evidence>
<dbReference type="Gene3D" id="3.90.190.10">
    <property type="entry name" value="Protein tyrosine phosphatase superfamily"/>
    <property type="match status" value="1"/>
</dbReference>
<dbReference type="PANTHER" id="PTHR10159:SF519">
    <property type="entry name" value="DUAL SPECIFICITY PROTEIN PHOSPHATASE MPK3"/>
    <property type="match status" value="1"/>
</dbReference>
<dbReference type="InterPro" id="IPR016130">
    <property type="entry name" value="Tyr_Pase_AS"/>
</dbReference>
<dbReference type="InterPro" id="IPR020422">
    <property type="entry name" value="TYR_PHOSPHATASE_DUAL_dom"/>
</dbReference>
<dbReference type="PROSITE" id="PS00383">
    <property type="entry name" value="TYR_PHOSPHATASE_1"/>
    <property type="match status" value="1"/>
</dbReference>
<dbReference type="EMBL" id="JAAAUQ010000263">
    <property type="protein sequence ID" value="KAF9152184.1"/>
    <property type="molecule type" value="Genomic_DNA"/>
</dbReference>
<evidence type="ECO:0000256" key="3">
    <source>
        <dbReference type="ARBA" id="ARBA00022801"/>
    </source>
</evidence>
<gene>
    <name evidence="8" type="ORF">BG015_005673</name>
</gene>
<accession>A0A9P5S383</accession>
<dbReference type="Pfam" id="PF00782">
    <property type="entry name" value="DSPc"/>
    <property type="match status" value="1"/>
</dbReference>
<dbReference type="CDD" id="cd14498">
    <property type="entry name" value="DSP"/>
    <property type="match status" value="1"/>
</dbReference>
<feature type="compositionally biased region" description="Low complexity" evidence="5">
    <location>
        <begin position="673"/>
        <end position="686"/>
    </location>
</feature>
<organism evidence="8 9">
    <name type="scientific">Linnemannia schmuckeri</name>
    <dbReference type="NCBI Taxonomy" id="64567"/>
    <lineage>
        <taxon>Eukaryota</taxon>
        <taxon>Fungi</taxon>
        <taxon>Fungi incertae sedis</taxon>
        <taxon>Mucoromycota</taxon>
        <taxon>Mortierellomycotina</taxon>
        <taxon>Mortierellomycetes</taxon>
        <taxon>Mortierellales</taxon>
        <taxon>Mortierellaceae</taxon>
        <taxon>Linnemannia</taxon>
    </lineage>
</organism>
<feature type="compositionally biased region" description="Polar residues" evidence="5">
    <location>
        <begin position="540"/>
        <end position="557"/>
    </location>
</feature>
<evidence type="ECO:0000256" key="5">
    <source>
        <dbReference type="SAM" id="MobiDB-lite"/>
    </source>
</evidence>
<feature type="compositionally biased region" description="Low complexity" evidence="5">
    <location>
        <begin position="9"/>
        <end position="29"/>
    </location>
</feature>
<feature type="compositionally biased region" description="Low complexity" evidence="5">
    <location>
        <begin position="742"/>
        <end position="757"/>
    </location>
</feature>
<feature type="compositionally biased region" description="Low complexity" evidence="5">
    <location>
        <begin position="82"/>
        <end position="104"/>
    </location>
</feature>
<feature type="domain" description="Tyrosine specific protein phosphatases" evidence="7">
    <location>
        <begin position="309"/>
        <end position="368"/>
    </location>
</feature>
<dbReference type="InterPro" id="IPR000387">
    <property type="entry name" value="Tyr_Pase_dom"/>
</dbReference>
<evidence type="ECO:0000256" key="4">
    <source>
        <dbReference type="ARBA" id="ARBA00022912"/>
    </source>
</evidence>
<evidence type="ECO:0000256" key="1">
    <source>
        <dbReference type="ARBA" id="ARBA00008601"/>
    </source>
</evidence>
<reference evidence="8" key="1">
    <citation type="journal article" date="2020" name="Fungal Divers.">
        <title>Resolving the Mortierellaceae phylogeny through synthesis of multi-gene phylogenetics and phylogenomics.</title>
        <authorList>
            <person name="Vandepol N."/>
            <person name="Liber J."/>
            <person name="Desiro A."/>
            <person name="Na H."/>
            <person name="Kennedy M."/>
            <person name="Barry K."/>
            <person name="Grigoriev I.V."/>
            <person name="Miller A.N."/>
            <person name="O'Donnell K."/>
            <person name="Stajich J.E."/>
            <person name="Bonito G."/>
        </authorList>
    </citation>
    <scope>NUCLEOTIDE SEQUENCE</scope>
    <source>
        <strain evidence="8">NRRL 6426</strain>
    </source>
</reference>
<feature type="region of interest" description="Disordered" evidence="5">
    <location>
        <begin position="57"/>
        <end position="104"/>
    </location>
</feature>
<dbReference type="PROSITE" id="PS50056">
    <property type="entry name" value="TYR_PHOSPHATASE_2"/>
    <property type="match status" value="1"/>
</dbReference>
<feature type="region of interest" description="Disordered" evidence="5">
    <location>
        <begin position="670"/>
        <end position="714"/>
    </location>
</feature>
<dbReference type="OrthoDB" id="2017893at2759"/>
<comment type="caution">
    <text evidence="8">The sequence shown here is derived from an EMBL/GenBank/DDBJ whole genome shotgun (WGS) entry which is preliminary data.</text>
</comment>
<sequence length="857" mass="91345">MPSHSLRFSPSEPCLSSSSTSTSSPSSSLQNPKQPFSLHRPLATQDMRKIRNAKQLSLRVSSSPDSINNDCSHPDYDRNHNLSHNSHTGSTSSTNNNNTVTKTPSLPLFPRIALSSPSLSPMSLASSSATSLSSRRPFIPAPLTSKPSLIVSTPSTSTSTSTTSSTTTNATTSSNTMTLGSKRHSQVLLEDALPTQRLPIVTTPQHRSISAYFSDYSLECGAASPYISEPVCILPNLYLGAEHNATNVRVLKRLGITFVLNVAIEIAQQEGSTVTTTTQLDTSAAEEATRGSIEFKSLAWTHHQKDLLRDFPTAFAMIDEALAASNGQGKALVHCQLGVSRSASLVIAYVMRARGMGLTEAYDFVKQRSGVISPNMGLMYQLAEFEKGLKKQGDGFFTSSDFATASGQNRDSWCSQMGDDDEPPYPFSAAFSAAAVTPTLSSPSYSSDMNMTPEIMIMDEPATPSRSEFYKRPLTPEGRMEDHPSTKPFQGSNRPSHTRLVLPATRRLSLTTTPQHSKFTPRSPHLRGTPTGLSIPSIAEGSNNSNHTTPRSFSLSPKTPIRDRFPRMTLPMSSDIEMMVPPTPLFQSSFSVPSLTSSSSSSSSSASSVSSFDACSRPSISSTVSSSSYFTACDDESALDIEFGYDAISPRNSGSWSYYPSAVSSGSLTWPMAPSSPSSSSPAQQSLTTSRPLESTTTLSSLPPLQEPVKKKNKKPLWSGLKALQVVTETSSSSAASAAASSAAASSASSTSSSSTSLYSSDLDNPTTAFATTPTATTPTPTTASTPIASPSPQINTAISTAAAVATMTATSAILSKQSSLPDFIFSPRPYTPTHHHHRRPEPQTFGDFYQALCMEG</sequence>
<dbReference type="InterPro" id="IPR000340">
    <property type="entry name" value="Dual-sp_phosphatase_cat-dom"/>
</dbReference>
<dbReference type="EC" id="3.1.3.48" evidence="2"/>
<dbReference type="GO" id="GO:0005737">
    <property type="term" value="C:cytoplasm"/>
    <property type="evidence" value="ECO:0007669"/>
    <property type="project" value="TreeGrafter"/>
</dbReference>
<dbReference type="GO" id="GO:0017017">
    <property type="term" value="F:MAP kinase tyrosine/serine/threonine phosphatase activity"/>
    <property type="evidence" value="ECO:0007669"/>
    <property type="project" value="TreeGrafter"/>
</dbReference>
<feature type="compositionally biased region" description="Polar residues" evidence="5">
    <location>
        <begin position="57"/>
        <end position="71"/>
    </location>
</feature>
<dbReference type="GO" id="GO:0033550">
    <property type="term" value="F:MAP kinase tyrosine phosphatase activity"/>
    <property type="evidence" value="ECO:0007669"/>
    <property type="project" value="TreeGrafter"/>
</dbReference>
<comment type="similarity">
    <text evidence="1">Belongs to the protein-tyrosine phosphatase family. Non-receptor class dual specificity subfamily.</text>
</comment>
<dbReference type="SUPFAM" id="SSF52799">
    <property type="entry name" value="(Phosphotyrosine protein) phosphatases II"/>
    <property type="match status" value="1"/>
</dbReference>
<feature type="region of interest" description="Disordered" evidence="5">
    <location>
        <begin position="130"/>
        <end position="181"/>
    </location>
</feature>
<dbReference type="PANTHER" id="PTHR10159">
    <property type="entry name" value="DUAL SPECIFICITY PROTEIN PHOSPHATASE"/>
    <property type="match status" value="1"/>
</dbReference>
<keyword evidence="4" id="KW-0904">Protein phosphatase</keyword>
<dbReference type="GO" id="GO:0008330">
    <property type="term" value="F:protein tyrosine/threonine phosphatase activity"/>
    <property type="evidence" value="ECO:0007669"/>
    <property type="project" value="TreeGrafter"/>
</dbReference>